<evidence type="ECO:0000313" key="3">
    <source>
        <dbReference type="EMBL" id="BBB01991.1"/>
    </source>
</evidence>
<feature type="domain" description="Thioesterase" evidence="2">
    <location>
        <begin position="29"/>
        <end position="251"/>
    </location>
</feature>
<dbReference type="SUPFAM" id="SSF53474">
    <property type="entry name" value="alpha/beta-Hydrolases"/>
    <property type="match status" value="1"/>
</dbReference>
<dbReference type="EMBL" id="AP018365">
    <property type="protein sequence ID" value="BBB01991.1"/>
    <property type="molecule type" value="Genomic_DNA"/>
</dbReference>
<dbReference type="PANTHER" id="PTHR11487">
    <property type="entry name" value="THIOESTERASE"/>
    <property type="match status" value="1"/>
</dbReference>
<comment type="similarity">
    <text evidence="1">Belongs to the thioesterase family.</text>
</comment>
<dbReference type="InterPro" id="IPR029058">
    <property type="entry name" value="AB_hydrolase_fold"/>
</dbReference>
<reference evidence="3 4" key="4">
    <citation type="journal article" date="2020" name="Sci. Rep.">
        <title>beta-carboline chemical signals induce reveromycin production through a LuxR family regulator in Streptomyces sp. SN-593.</title>
        <authorList>
            <person name="Panthee S."/>
            <person name="Kito N."/>
            <person name="Hayashi T."/>
            <person name="Shimizu T."/>
            <person name="Ishikawa J."/>
            <person name="Hamamoto H."/>
            <person name="Osada H."/>
            <person name="Takahashi S."/>
        </authorList>
    </citation>
    <scope>NUCLEOTIDE SEQUENCE [LARGE SCALE GENOMIC DNA]</scope>
    <source>
        <strain evidence="3 4">SN-593</strain>
    </source>
</reference>
<dbReference type="RefSeq" id="WP_202237854.1">
    <property type="nucleotide sequence ID" value="NZ_AP018365.1"/>
</dbReference>
<protein>
    <submittedName>
        <fullName evidence="3">Putative thioesterase</fullName>
    </submittedName>
</protein>
<reference evidence="3 4" key="1">
    <citation type="journal article" date="2010" name="J. Bacteriol.">
        <title>Biochemical characterization of a novel indole prenyltransferase from Streptomyces sp. SN-593.</title>
        <authorList>
            <person name="Takahashi S."/>
            <person name="Takagi H."/>
            <person name="Toyoda A."/>
            <person name="Uramoto M."/>
            <person name="Nogawa T."/>
            <person name="Ueki M."/>
            <person name="Sakaki Y."/>
            <person name="Osada H."/>
        </authorList>
    </citation>
    <scope>NUCLEOTIDE SEQUENCE [LARGE SCALE GENOMIC DNA]</scope>
    <source>
        <strain evidence="3 4">SN-593</strain>
    </source>
</reference>
<dbReference type="Proteomes" id="UP000595703">
    <property type="component" value="Chromosome"/>
</dbReference>
<dbReference type="Pfam" id="PF00975">
    <property type="entry name" value="Thioesterase"/>
    <property type="match status" value="1"/>
</dbReference>
<gene>
    <name evidence="3" type="ORF">RVR_9651</name>
</gene>
<accession>A0A7U3VSK7</accession>
<reference evidence="3 4" key="3">
    <citation type="journal article" date="2011" name="Nat. Chem. Biol.">
        <title>Reveromycin A biosynthesis uses RevG and RevJ for stereospecific spiroacetal formation.</title>
        <authorList>
            <person name="Takahashi S."/>
            <person name="Toyoda A."/>
            <person name="Sekiyama Y."/>
            <person name="Takagi H."/>
            <person name="Nogawa T."/>
            <person name="Uramoto M."/>
            <person name="Suzuki R."/>
            <person name="Koshino H."/>
            <person name="Kumano T."/>
            <person name="Panthee S."/>
            <person name="Dairi T."/>
            <person name="Ishikawa J."/>
            <person name="Ikeda H."/>
            <person name="Sakaki Y."/>
            <person name="Osada H."/>
        </authorList>
    </citation>
    <scope>NUCLEOTIDE SEQUENCE [LARGE SCALE GENOMIC DNA]</scope>
    <source>
        <strain evidence="3 4">SN-593</strain>
    </source>
</reference>
<reference evidence="3 4" key="2">
    <citation type="journal article" date="2011" name="J. Antibiot.">
        <title>Furaquinocins I and J: novel polyketide isoprenoid hybrid compounds from Streptomyces reveromyceticus SN-593.</title>
        <authorList>
            <person name="Panthee S."/>
            <person name="Takahashi S."/>
            <person name="Takagi H."/>
            <person name="Nogawa T."/>
            <person name="Oowada E."/>
            <person name="Uramoto M."/>
            <person name="Osada H."/>
        </authorList>
    </citation>
    <scope>NUCLEOTIDE SEQUENCE [LARGE SCALE GENOMIC DNA]</scope>
    <source>
        <strain evidence="3 4">SN-593</strain>
    </source>
</reference>
<dbReference type="PANTHER" id="PTHR11487:SF0">
    <property type="entry name" value="S-ACYL FATTY ACID SYNTHASE THIOESTERASE, MEDIUM CHAIN"/>
    <property type="match status" value="1"/>
</dbReference>
<sequence length="261" mass="28589">MTGAAGAGPRLSGSPWFPYAAEESDAKTRLFCLPYAGGGWAVFRDWQEQFGPEVHAVPVKLPGRAERLHEPAVARMDHLADLLAAELVPLLDRPYALFGISMGALLAFETAHRLVTRGLRAPHRLFVASCRAPREPFDTPPVHGLPDTALITVLDRLTATPPQLLANAELMRLVLPTFRADLACTETYVRPDRAPLPVPVTAVRGREDDTLTEAMVDGWRAETSAGFEQVELAGDHFLVHGDQRELTALVRRRLPRSGPGR</sequence>
<dbReference type="InterPro" id="IPR012223">
    <property type="entry name" value="TEII"/>
</dbReference>
<proteinExistence type="inferred from homology"/>
<dbReference type="AlphaFoldDB" id="A0A7U3VSK7"/>
<dbReference type="GO" id="GO:0008610">
    <property type="term" value="P:lipid biosynthetic process"/>
    <property type="evidence" value="ECO:0007669"/>
    <property type="project" value="TreeGrafter"/>
</dbReference>
<keyword evidence="4" id="KW-1185">Reference proteome</keyword>
<dbReference type="Gene3D" id="3.40.50.1820">
    <property type="entry name" value="alpha/beta hydrolase"/>
    <property type="match status" value="1"/>
</dbReference>
<name>A0A7U3VSK7_9ACTN</name>
<evidence type="ECO:0000259" key="2">
    <source>
        <dbReference type="Pfam" id="PF00975"/>
    </source>
</evidence>
<evidence type="ECO:0000256" key="1">
    <source>
        <dbReference type="ARBA" id="ARBA00007169"/>
    </source>
</evidence>
<dbReference type="KEGG" id="arev:RVR_9651"/>
<organism evidence="3 4">
    <name type="scientific">Actinacidiphila reveromycinica</name>
    <dbReference type="NCBI Taxonomy" id="659352"/>
    <lineage>
        <taxon>Bacteria</taxon>
        <taxon>Bacillati</taxon>
        <taxon>Actinomycetota</taxon>
        <taxon>Actinomycetes</taxon>
        <taxon>Kitasatosporales</taxon>
        <taxon>Streptomycetaceae</taxon>
        <taxon>Actinacidiphila</taxon>
    </lineage>
</organism>
<evidence type="ECO:0000313" key="4">
    <source>
        <dbReference type="Proteomes" id="UP000595703"/>
    </source>
</evidence>
<dbReference type="InterPro" id="IPR001031">
    <property type="entry name" value="Thioesterase"/>
</dbReference>